<dbReference type="PANTHER" id="PTHR38926:SF69">
    <property type="entry name" value="F-BOX DOMAIN-CONTAINING PROTEIN"/>
    <property type="match status" value="1"/>
</dbReference>
<reference evidence="1" key="1">
    <citation type="submission" date="2019-03" db="EMBL/GenBank/DDBJ databases">
        <title>WGS assembly of Setaria viridis.</title>
        <authorList>
            <person name="Huang P."/>
            <person name="Jenkins J."/>
            <person name="Grimwood J."/>
            <person name="Barry K."/>
            <person name="Healey A."/>
            <person name="Mamidi S."/>
            <person name="Sreedasyam A."/>
            <person name="Shu S."/>
            <person name="Feldman M."/>
            <person name="Wu J."/>
            <person name="Yu Y."/>
            <person name="Chen C."/>
            <person name="Johnson J."/>
            <person name="Rokhsar D."/>
            <person name="Baxter I."/>
            <person name="Schmutz J."/>
            <person name="Brutnell T."/>
            <person name="Kellogg E."/>
        </authorList>
    </citation>
    <scope>NUCLEOTIDE SEQUENCE [LARGE SCALE GENOMIC DNA]</scope>
</reference>
<dbReference type="PANTHER" id="PTHR38926">
    <property type="entry name" value="F-BOX DOMAIN CONTAINING PROTEIN, EXPRESSED"/>
    <property type="match status" value="1"/>
</dbReference>
<gene>
    <name evidence="1" type="ORF">SEVIR_3G326803v2</name>
</gene>
<name>A0A4U6VI18_SETVI</name>
<evidence type="ECO:0000313" key="2">
    <source>
        <dbReference type="Proteomes" id="UP000298652"/>
    </source>
</evidence>
<accession>A0A4U6VI18</accession>
<dbReference type="InterPro" id="IPR032675">
    <property type="entry name" value="LRR_dom_sf"/>
</dbReference>
<sequence>MWSLFGGDDDDLPVPIRICEEKTPSKDCDDSSAWKAMALAAVDRSSGKCEAFWGRADVEVLLYLADRASSMKSLRVASHYDVSSEVFAELIKKCPLLEELELVLKYDAIDTKSEQPFTNSLVELFQSTCKACCHLQHFAVRCAGKKQGSDSPTHFSIPMMHGLHSANFLVTA</sequence>
<dbReference type="AlphaFoldDB" id="A0A4U6VI18"/>
<keyword evidence="2" id="KW-1185">Reference proteome</keyword>
<proteinExistence type="predicted"/>
<protein>
    <recommendedName>
        <fullName evidence="3">FBD domain-containing protein</fullName>
    </recommendedName>
</protein>
<dbReference type="Gramene" id="TKW28492">
    <property type="protein sequence ID" value="TKW28492"/>
    <property type="gene ID" value="SEVIR_3G326803v2"/>
</dbReference>
<evidence type="ECO:0008006" key="3">
    <source>
        <dbReference type="Google" id="ProtNLM"/>
    </source>
</evidence>
<organism evidence="1 2">
    <name type="scientific">Setaria viridis</name>
    <name type="common">Green bristlegrass</name>
    <name type="synonym">Setaria italica subsp. viridis</name>
    <dbReference type="NCBI Taxonomy" id="4556"/>
    <lineage>
        <taxon>Eukaryota</taxon>
        <taxon>Viridiplantae</taxon>
        <taxon>Streptophyta</taxon>
        <taxon>Embryophyta</taxon>
        <taxon>Tracheophyta</taxon>
        <taxon>Spermatophyta</taxon>
        <taxon>Magnoliopsida</taxon>
        <taxon>Liliopsida</taxon>
        <taxon>Poales</taxon>
        <taxon>Poaceae</taxon>
        <taxon>PACMAD clade</taxon>
        <taxon>Panicoideae</taxon>
        <taxon>Panicodae</taxon>
        <taxon>Paniceae</taxon>
        <taxon>Cenchrinae</taxon>
        <taxon>Setaria</taxon>
    </lineage>
</organism>
<dbReference type="EMBL" id="CM016554">
    <property type="protein sequence ID" value="TKW28492.1"/>
    <property type="molecule type" value="Genomic_DNA"/>
</dbReference>
<dbReference type="Gene3D" id="3.80.10.10">
    <property type="entry name" value="Ribonuclease Inhibitor"/>
    <property type="match status" value="1"/>
</dbReference>
<dbReference type="Proteomes" id="UP000298652">
    <property type="component" value="Chromosome 3"/>
</dbReference>
<evidence type="ECO:0000313" key="1">
    <source>
        <dbReference type="EMBL" id="TKW28492.1"/>
    </source>
</evidence>